<reference evidence="2" key="1">
    <citation type="submission" date="2020-02" db="EMBL/GenBank/DDBJ databases">
        <authorList>
            <person name="Meier V. D."/>
        </authorList>
    </citation>
    <scope>NUCLEOTIDE SEQUENCE</scope>
    <source>
        <strain evidence="2">AVDCRST_MAG55</strain>
    </source>
</reference>
<name>A0A6J4PPT8_9ACTN</name>
<feature type="non-terminal residue" evidence="2">
    <location>
        <position position="1"/>
    </location>
</feature>
<sequence>VGRFKQWHGASPLGQEAGGQLPGDGGHGSAYDLAILV</sequence>
<gene>
    <name evidence="2" type="ORF">AVDCRST_MAG55-1831</name>
</gene>
<feature type="compositionally biased region" description="Gly residues" evidence="1">
    <location>
        <begin position="16"/>
        <end position="26"/>
    </location>
</feature>
<accession>A0A6J4PPT8</accession>
<evidence type="ECO:0000313" key="2">
    <source>
        <dbReference type="EMBL" id="CAA9418544.1"/>
    </source>
</evidence>
<protein>
    <submittedName>
        <fullName evidence="2">Uncharacterized protein</fullName>
    </submittedName>
</protein>
<feature type="region of interest" description="Disordered" evidence="1">
    <location>
        <begin position="1"/>
        <end position="26"/>
    </location>
</feature>
<organism evidence="2">
    <name type="scientific">uncultured Rubrobacteraceae bacterium</name>
    <dbReference type="NCBI Taxonomy" id="349277"/>
    <lineage>
        <taxon>Bacteria</taxon>
        <taxon>Bacillati</taxon>
        <taxon>Actinomycetota</taxon>
        <taxon>Rubrobacteria</taxon>
        <taxon>Rubrobacterales</taxon>
        <taxon>Rubrobacteraceae</taxon>
        <taxon>environmental samples</taxon>
    </lineage>
</organism>
<evidence type="ECO:0000256" key="1">
    <source>
        <dbReference type="SAM" id="MobiDB-lite"/>
    </source>
</evidence>
<feature type="non-terminal residue" evidence="2">
    <location>
        <position position="37"/>
    </location>
</feature>
<dbReference type="AlphaFoldDB" id="A0A6J4PPT8"/>
<proteinExistence type="predicted"/>
<dbReference type="EMBL" id="CADCUZ010000080">
    <property type="protein sequence ID" value="CAA9418544.1"/>
    <property type="molecule type" value="Genomic_DNA"/>
</dbReference>